<keyword evidence="4" id="KW-1185">Reference proteome</keyword>
<comment type="similarity">
    <text evidence="1">Belongs to the UPF0213 family.</text>
</comment>
<evidence type="ECO:0000313" key="4">
    <source>
        <dbReference type="Proteomes" id="UP000199584"/>
    </source>
</evidence>
<dbReference type="InterPro" id="IPR035901">
    <property type="entry name" value="GIY-YIG_endonuc_sf"/>
</dbReference>
<dbReference type="PANTHER" id="PTHR34477">
    <property type="entry name" value="UPF0213 PROTEIN YHBQ"/>
    <property type="match status" value="1"/>
</dbReference>
<dbReference type="CDD" id="cd10456">
    <property type="entry name" value="GIY-YIG_UPF0213"/>
    <property type="match status" value="1"/>
</dbReference>
<protein>
    <submittedName>
        <fullName evidence="3">GIY-YIG catalytic domain-containing protein</fullName>
    </submittedName>
</protein>
<evidence type="ECO:0000256" key="1">
    <source>
        <dbReference type="ARBA" id="ARBA00007435"/>
    </source>
</evidence>
<dbReference type="SUPFAM" id="SSF82771">
    <property type="entry name" value="GIY-YIG endonuclease"/>
    <property type="match status" value="1"/>
</dbReference>
<organism evidence="3 4">
    <name type="scientific">Desulfoscipio geothermicus DSM 3669</name>
    <dbReference type="NCBI Taxonomy" id="1121426"/>
    <lineage>
        <taxon>Bacteria</taxon>
        <taxon>Bacillati</taxon>
        <taxon>Bacillota</taxon>
        <taxon>Clostridia</taxon>
        <taxon>Eubacteriales</taxon>
        <taxon>Desulfallaceae</taxon>
        <taxon>Desulfoscipio</taxon>
    </lineage>
</organism>
<proteinExistence type="inferred from homology"/>
<feature type="domain" description="GIY-YIG" evidence="2">
    <location>
        <begin position="1"/>
        <end position="81"/>
    </location>
</feature>
<dbReference type="STRING" id="39060.SAMN05660706_11525"/>
<dbReference type="InterPro" id="IPR000305">
    <property type="entry name" value="GIY-YIG_endonuc"/>
</dbReference>
<gene>
    <name evidence="3" type="ORF">SAMN05660706_11525</name>
</gene>
<evidence type="ECO:0000259" key="2">
    <source>
        <dbReference type="PROSITE" id="PS50164"/>
    </source>
</evidence>
<dbReference type="PANTHER" id="PTHR34477:SF1">
    <property type="entry name" value="UPF0213 PROTEIN YHBQ"/>
    <property type="match status" value="1"/>
</dbReference>
<dbReference type="EMBL" id="FOYM01000015">
    <property type="protein sequence ID" value="SFR07747.1"/>
    <property type="molecule type" value="Genomic_DNA"/>
</dbReference>
<reference evidence="4" key="1">
    <citation type="submission" date="2016-10" db="EMBL/GenBank/DDBJ databases">
        <authorList>
            <person name="Varghese N."/>
            <person name="Submissions S."/>
        </authorList>
    </citation>
    <scope>NUCLEOTIDE SEQUENCE [LARGE SCALE GENOMIC DNA]</scope>
    <source>
        <strain evidence="4">DSM 3669</strain>
    </source>
</reference>
<sequence length="81" mass="9166">MFFVYILKCCDGTLYTGYAADPANRLEKHNRGLASKYTRSRLPVELVYLELAGQKERHAAGISHKKDAPAAEIEPDLWGWI</sequence>
<dbReference type="Proteomes" id="UP000199584">
    <property type="component" value="Unassembled WGS sequence"/>
</dbReference>
<name>A0A1I6DQV1_9FIRM</name>
<dbReference type="Gene3D" id="3.40.1440.10">
    <property type="entry name" value="GIY-YIG endonuclease"/>
    <property type="match status" value="1"/>
</dbReference>
<dbReference type="PROSITE" id="PS50164">
    <property type="entry name" value="GIY_YIG"/>
    <property type="match status" value="1"/>
</dbReference>
<dbReference type="AlphaFoldDB" id="A0A1I6DQV1"/>
<accession>A0A1I6DQV1</accession>
<dbReference type="Pfam" id="PF01541">
    <property type="entry name" value="GIY-YIG"/>
    <property type="match status" value="1"/>
</dbReference>
<dbReference type="InterPro" id="IPR050190">
    <property type="entry name" value="UPF0213_domain"/>
</dbReference>
<evidence type="ECO:0000313" key="3">
    <source>
        <dbReference type="EMBL" id="SFR07747.1"/>
    </source>
</evidence>